<dbReference type="OrthoDB" id="443318at2759"/>
<organism evidence="8 9">
    <name type="scientific">Cinara cedri</name>
    <dbReference type="NCBI Taxonomy" id="506608"/>
    <lineage>
        <taxon>Eukaryota</taxon>
        <taxon>Metazoa</taxon>
        <taxon>Ecdysozoa</taxon>
        <taxon>Arthropoda</taxon>
        <taxon>Hexapoda</taxon>
        <taxon>Insecta</taxon>
        <taxon>Pterygota</taxon>
        <taxon>Neoptera</taxon>
        <taxon>Paraneoptera</taxon>
        <taxon>Hemiptera</taxon>
        <taxon>Sternorrhyncha</taxon>
        <taxon>Aphidomorpha</taxon>
        <taxon>Aphidoidea</taxon>
        <taxon>Aphididae</taxon>
        <taxon>Lachninae</taxon>
        <taxon>Cinara</taxon>
    </lineage>
</organism>
<evidence type="ECO:0000313" key="8">
    <source>
        <dbReference type="EMBL" id="VVC29667.1"/>
    </source>
</evidence>
<evidence type="ECO:0000256" key="6">
    <source>
        <dbReference type="ARBA" id="ARBA00023180"/>
    </source>
</evidence>
<evidence type="ECO:0000256" key="3">
    <source>
        <dbReference type="ARBA" id="ARBA00022670"/>
    </source>
</evidence>
<evidence type="ECO:0000256" key="4">
    <source>
        <dbReference type="ARBA" id="ARBA00022729"/>
    </source>
</evidence>
<sequence>MPFAVWLSFLLLVAFACSSLAKSIYELDDGALYLTPIIRSGRLEAARALAKVESNDWTIKSYSGYLTVDDVHDSNIFFWFIPAIERPTDDAPVLLWLQGGPGSTSLYGAFEEHGPFSITRDKTVKMRADTWAFTHSMLYVDNPVGAGFSFTGDDAGYSFNQMAVSRNMYEALVQFFTLFPEYQKNDFYVTGESYAGKYAPAVSYAIHSNNPSASVKINLKGLAIGNGLVDPVNQMVYSEFLYQHGFVDESGKKQFENKECLVRDRINAKDFIGALLVFCDMVLNDRDSLFLNLTGLSSQYNMQWEGKKMLNAEWMEYVNATATRRALHVGVRPLNSPVKVFNHLADDIMRSTKQWLSALVDDGKYRVLLYSGQLDMLVPYRGTMNMARSLRWTGAEHFRNATRTVWWVPVQNSVRSAYNTVQSVTSVAAGYATSYGPLTVLMVRNAGHMVPLDQPSRALKMINHFTSNQSFSDPITV</sequence>
<dbReference type="Gene3D" id="3.40.50.1820">
    <property type="entry name" value="alpha/beta hydrolase"/>
    <property type="match status" value="1"/>
</dbReference>
<evidence type="ECO:0000256" key="2">
    <source>
        <dbReference type="ARBA" id="ARBA00022645"/>
    </source>
</evidence>
<dbReference type="PROSITE" id="PS00560">
    <property type="entry name" value="CARBOXYPEPT_SER_HIS"/>
    <property type="match status" value="1"/>
</dbReference>
<keyword evidence="4 7" id="KW-0732">Signal</keyword>
<dbReference type="PRINTS" id="PR00724">
    <property type="entry name" value="CRBOXYPTASEC"/>
</dbReference>
<evidence type="ECO:0000313" key="9">
    <source>
        <dbReference type="Proteomes" id="UP000325440"/>
    </source>
</evidence>
<dbReference type="Pfam" id="PF00450">
    <property type="entry name" value="Peptidase_S10"/>
    <property type="match status" value="1"/>
</dbReference>
<dbReference type="InterPro" id="IPR018202">
    <property type="entry name" value="Ser_caboxypep_ser_AS"/>
</dbReference>
<dbReference type="PROSITE" id="PS00131">
    <property type="entry name" value="CARBOXYPEPT_SER_SER"/>
    <property type="match status" value="1"/>
</dbReference>
<keyword evidence="6" id="KW-0325">Glycoprotein</keyword>
<dbReference type="AlphaFoldDB" id="A0A5E4ME40"/>
<dbReference type="GO" id="GO:0004185">
    <property type="term" value="F:serine-type carboxypeptidase activity"/>
    <property type="evidence" value="ECO:0007669"/>
    <property type="project" value="UniProtKB-UniRule"/>
</dbReference>
<dbReference type="SUPFAM" id="SSF53474">
    <property type="entry name" value="alpha/beta-Hydrolases"/>
    <property type="match status" value="1"/>
</dbReference>
<dbReference type="PANTHER" id="PTHR11802:SF472">
    <property type="entry name" value="SERINE CARBOXYPEPTIDASE CPVL-RELATED"/>
    <property type="match status" value="1"/>
</dbReference>
<dbReference type="PANTHER" id="PTHR11802">
    <property type="entry name" value="SERINE PROTEASE FAMILY S10 SERINE CARBOXYPEPTIDASE"/>
    <property type="match status" value="1"/>
</dbReference>
<keyword evidence="3 7" id="KW-0645">Protease</keyword>
<evidence type="ECO:0000256" key="1">
    <source>
        <dbReference type="ARBA" id="ARBA00009431"/>
    </source>
</evidence>
<dbReference type="InterPro" id="IPR029058">
    <property type="entry name" value="AB_hydrolase_fold"/>
</dbReference>
<dbReference type="EC" id="3.4.16.-" evidence="7"/>
<dbReference type="InterPro" id="IPR001563">
    <property type="entry name" value="Peptidase_S10"/>
</dbReference>
<evidence type="ECO:0000256" key="5">
    <source>
        <dbReference type="ARBA" id="ARBA00022801"/>
    </source>
</evidence>
<dbReference type="GO" id="GO:0006508">
    <property type="term" value="P:proteolysis"/>
    <property type="evidence" value="ECO:0007669"/>
    <property type="project" value="UniProtKB-KW"/>
</dbReference>
<gene>
    <name evidence="8" type="ORF">CINCED_3A006688</name>
</gene>
<dbReference type="InterPro" id="IPR033124">
    <property type="entry name" value="Ser_caboxypep_his_AS"/>
</dbReference>
<keyword evidence="2 7" id="KW-0121">Carboxypeptidase</keyword>
<feature type="signal peptide" evidence="7">
    <location>
        <begin position="1"/>
        <end position="21"/>
    </location>
</feature>
<name>A0A5E4ME40_9HEMI</name>
<dbReference type="Proteomes" id="UP000325440">
    <property type="component" value="Unassembled WGS sequence"/>
</dbReference>
<protein>
    <recommendedName>
        <fullName evidence="7">Carboxypeptidase</fullName>
        <ecNumber evidence="7">3.4.16.-</ecNumber>
    </recommendedName>
</protein>
<evidence type="ECO:0000256" key="7">
    <source>
        <dbReference type="RuleBase" id="RU361156"/>
    </source>
</evidence>
<feature type="chain" id="PRO_5023042381" description="Carboxypeptidase" evidence="7">
    <location>
        <begin position="22"/>
        <end position="477"/>
    </location>
</feature>
<accession>A0A5E4ME40</accession>
<dbReference type="EMBL" id="CABPRJ010000496">
    <property type="protein sequence ID" value="VVC29667.1"/>
    <property type="molecule type" value="Genomic_DNA"/>
</dbReference>
<keyword evidence="5 7" id="KW-0378">Hydrolase</keyword>
<proteinExistence type="inferred from homology"/>
<comment type="similarity">
    <text evidence="1 7">Belongs to the peptidase S10 family.</text>
</comment>
<reference evidence="8 9" key="1">
    <citation type="submission" date="2019-08" db="EMBL/GenBank/DDBJ databases">
        <authorList>
            <person name="Alioto T."/>
            <person name="Alioto T."/>
            <person name="Gomez Garrido J."/>
        </authorList>
    </citation>
    <scope>NUCLEOTIDE SEQUENCE [LARGE SCALE GENOMIC DNA]</scope>
</reference>
<keyword evidence="9" id="KW-1185">Reference proteome</keyword>